<dbReference type="GO" id="GO:0030245">
    <property type="term" value="P:cellulose catabolic process"/>
    <property type="evidence" value="ECO:0007669"/>
    <property type="project" value="UniProtKB-KW"/>
</dbReference>
<protein>
    <recommendedName>
        <fullName evidence="9">Endoglucanase</fullName>
        <ecNumber evidence="9">3.2.1.4</ecNumber>
    </recommendedName>
</protein>
<accession>A0A4S4N3I5</accession>
<comment type="similarity">
    <text evidence="2 8 9">Belongs to the glycosyl hydrolase 9 (cellulase E) family.</text>
</comment>
<keyword evidence="11" id="KW-0812">Transmembrane</keyword>
<evidence type="ECO:0000256" key="11">
    <source>
        <dbReference type="SAM" id="Phobius"/>
    </source>
</evidence>
<dbReference type="SUPFAM" id="SSF48208">
    <property type="entry name" value="Six-hairpin glycosidases"/>
    <property type="match status" value="1"/>
</dbReference>
<comment type="catalytic activity">
    <reaction evidence="1 9">
        <text>Endohydrolysis of (1-&gt;4)-beta-D-glucosidic linkages in cellulose, lichenin and cereal beta-D-glucans.</text>
        <dbReference type="EC" id="3.2.1.4"/>
    </reaction>
</comment>
<feature type="signal peptide" evidence="9">
    <location>
        <begin position="1"/>
        <end position="20"/>
    </location>
</feature>
<dbReference type="Gene3D" id="1.50.10.10">
    <property type="match status" value="1"/>
</dbReference>
<feature type="transmembrane region" description="Helical" evidence="11">
    <location>
        <begin position="583"/>
        <end position="605"/>
    </location>
</feature>
<evidence type="ECO:0000313" key="13">
    <source>
        <dbReference type="EMBL" id="THH33576.1"/>
    </source>
</evidence>
<feature type="compositionally biased region" description="Polar residues" evidence="10">
    <location>
        <begin position="205"/>
        <end position="214"/>
    </location>
</feature>
<keyword evidence="4 9" id="KW-0136">Cellulose degradation</keyword>
<dbReference type="InterPro" id="IPR012341">
    <property type="entry name" value="6hp_glycosidase-like_sf"/>
</dbReference>
<evidence type="ECO:0000256" key="3">
    <source>
        <dbReference type="ARBA" id="ARBA00022801"/>
    </source>
</evidence>
<keyword evidence="7 8" id="KW-0624">Polysaccharide degradation</keyword>
<feature type="domain" description="Glycoside hydrolase family 9" evidence="12">
    <location>
        <begin position="56"/>
        <end position="530"/>
    </location>
</feature>
<sequence>MQRMFTCLVAVAAIWRLTSAQITLPNPPYLPPNATFGAQPVSSPGSSPVDLHWTTSLGNLLWFYEAQRSGNLPSSNRVSWRNDSATTDGQDVDLDLTGGYYDAGDYIKYTFPMSFSLMSVCWGAMNYGKGYDASNQTVYLDDMLRWGLDWLIKVRGSFHGSLSVCVTYSRTKAHPSANTLYVQVGDADLDNAYWGGDQGIPEPRPSSQINSTQPGTDAAAQASAAFSACSALYANRALSAASSPASLGNATYASTLLTHAQQLYAFATNSSQQTYQHAVPSVGAAYASSGYGDELVIAGLFLALAANSSSSYVQAVDDYSRFHLSSQVTSAGNEEVFNWDSKAPGAAVLGAQLMKTHPDLTSDSSVNWTQEAEAYMEITVSQTGRGSLTKGGLLYYAGDSDEASLNPALNAAMLVTHYTTAILPPSSANYSRYLSFAQSQLNYILGNNPMTVPYIVGTHPNSPVNPHSAISTGASPDDIANLDTVPAQEHYVLYGAVVGGPDKYDDFWDLRSDWVQSEVALDYNAPLLSLVAYAIVNQTTAAQDPWFTRLDVGSYDKVRPKGSPCDAAVSTGCHHGLSKSGKIAIGVVVSVVGSIVIGLGAYWMAIEFHRRKGKF</sequence>
<proteinExistence type="inferred from homology"/>
<dbReference type="Pfam" id="PF00759">
    <property type="entry name" value="Glyco_hydro_9"/>
    <property type="match status" value="1"/>
</dbReference>
<feature type="active site" evidence="8">
    <location>
        <position position="518"/>
    </location>
</feature>
<dbReference type="Proteomes" id="UP000308730">
    <property type="component" value="Unassembled WGS sequence"/>
</dbReference>
<evidence type="ECO:0000259" key="12">
    <source>
        <dbReference type="Pfam" id="PF00759"/>
    </source>
</evidence>
<comment type="caution">
    <text evidence="13">The sequence shown here is derived from an EMBL/GenBank/DDBJ whole genome shotgun (WGS) entry which is preliminary data.</text>
</comment>
<keyword evidence="6 8" id="KW-0326">Glycosidase</keyword>
<dbReference type="PROSITE" id="PS00698">
    <property type="entry name" value="GH9_3"/>
    <property type="match status" value="1"/>
</dbReference>
<evidence type="ECO:0000256" key="8">
    <source>
        <dbReference type="PROSITE-ProRule" id="PRU10060"/>
    </source>
</evidence>
<keyword evidence="14" id="KW-1185">Reference proteome</keyword>
<evidence type="ECO:0000313" key="14">
    <source>
        <dbReference type="Proteomes" id="UP000308730"/>
    </source>
</evidence>
<keyword evidence="5 8" id="KW-0119">Carbohydrate metabolism</keyword>
<name>A0A4S4N3I5_9APHY</name>
<evidence type="ECO:0000256" key="4">
    <source>
        <dbReference type="ARBA" id="ARBA00023001"/>
    </source>
</evidence>
<dbReference type="GO" id="GO:0008810">
    <property type="term" value="F:cellulase activity"/>
    <property type="evidence" value="ECO:0007669"/>
    <property type="project" value="UniProtKB-EC"/>
</dbReference>
<dbReference type="EMBL" id="SGPM01000004">
    <property type="protein sequence ID" value="THH33576.1"/>
    <property type="molecule type" value="Genomic_DNA"/>
</dbReference>
<feature type="chain" id="PRO_5021044203" description="Endoglucanase" evidence="9">
    <location>
        <begin position="21"/>
        <end position="615"/>
    </location>
</feature>
<evidence type="ECO:0000256" key="9">
    <source>
        <dbReference type="RuleBase" id="RU361166"/>
    </source>
</evidence>
<feature type="region of interest" description="Disordered" evidence="10">
    <location>
        <begin position="195"/>
        <end position="214"/>
    </location>
</feature>
<evidence type="ECO:0000256" key="10">
    <source>
        <dbReference type="SAM" id="MobiDB-lite"/>
    </source>
</evidence>
<keyword evidence="11" id="KW-0472">Membrane</keyword>
<keyword evidence="3 8" id="KW-0378">Hydrolase</keyword>
<evidence type="ECO:0000256" key="1">
    <source>
        <dbReference type="ARBA" id="ARBA00000966"/>
    </source>
</evidence>
<reference evidence="13 14" key="1">
    <citation type="submission" date="2019-02" db="EMBL/GenBank/DDBJ databases">
        <title>Genome sequencing of the rare red list fungi Antrodiella citrinella (Flaviporus citrinellus).</title>
        <authorList>
            <person name="Buettner E."/>
            <person name="Kellner H."/>
        </authorList>
    </citation>
    <scope>NUCLEOTIDE SEQUENCE [LARGE SCALE GENOMIC DNA]</scope>
    <source>
        <strain evidence="13 14">DSM 108506</strain>
    </source>
</reference>
<dbReference type="InterPro" id="IPR008928">
    <property type="entry name" value="6-hairpin_glycosidase_sf"/>
</dbReference>
<dbReference type="PANTHER" id="PTHR22298">
    <property type="entry name" value="ENDO-1,4-BETA-GLUCANASE"/>
    <property type="match status" value="1"/>
</dbReference>
<dbReference type="EC" id="3.2.1.4" evidence="9"/>
<dbReference type="OrthoDB" id="10257085at2759"/>
<keyword evidence="9" id="KW-0732">Signal</keyword>
<dbReference type="InterPro" id="IPR001701">
    <property type="entry name" value="Glyco_hydro_9"/>
</dbReference>
<evidence type="ECO:0000256" key="2">
    <source>
        <dbReference type="ARBA" id="ARBA00007072"/>
    </source>
</evidence>
<organism evidence="13 14">
    <name type="scientific">Antrodiella citrinella</name>
    <dbReference type="NCBI Taxonomy" id="2447956"/>
    <lineage>
        <taxon>Eukaryota</taxon>
        <taxon>Fungi</taxon>
        <taxon>Dikarya</taxon>
        <taxon>Basidiomycota</taxon>
        <taxon>Agaricomycotina</taxon>
        <taxon>Agaricomycetes</taxon>
        <taxon>Polyporales</taxon>
        <taxon>Steccherinaceae</taxon>
        <taxon>Antrodiella</taxon>
    </lineage>
</organism>
<evidence type="ECO:0000256" key="7">
    <source>
        <dbReference type="ARBA" id="ARBA00023326"/>
    </source>
</evidence>
<dbReference type="InterPro" id="IPR033126">
    <property type="entry name" value="Glyco_hydro_9_Asp/Glu_AS"/>
</dbReference>
<dbReference type="AlphaFoldDB" id="A0A4S4N3I5"/>
<feature type="active site" evidence="8">
    <location>
        <position position="509"/>
    </location>
</feature>
<evidence type="ECO:0000256" key="5">
    <source>
        <dbReference type="ARBA" id="ARBA00023277"/>
    </source>
</evidence>
<keyword evidence="11" id="KW-1133">Transmembrane helix</keyword>
<gene>
    <name evidence="13" type="ORF">EUX98_g518</name>
</gene>
<evidence type="ECO:0000256" key="6">
    <source>
        <dbReference type="ARBA" id="ARBA00023295"/>
    </source>
</evidence>